<evidence type="ECO:0000256" key="2">
    <source>
        <dbReference type="ARBA" id="ARBA00004861"/>
    </source>
</evidence>
<proteinExistence type="inferred from homology"/>
<dbReference type="CDD" id="cd04725">
    <property type="entry name" value="OMP_decarboxylase_like"/>
    <property type="match status" value="1"/>
</dbReference>
<dbReference type="Gene3D" id="3.20.20.70">
    <property type="entry name" value="Aldolase class I"/>
    <property type="match status" value="1"/>
</dbReference>
<keyword evidence="15" id="KW-1185">Reference proteome</keyword>
<dbReference type="InterPro" id="IPR011060">
    <property type="entry name" value="RibuloseP-bd_barrel"/>
</dbReference>
<evidence type="ECO:0000256" key="4">
    <source>
        <dbReference type="ARBA" id="ARBA00022793"/>
    </source>
</evidence>
<evidence type="ECO:0000256" key="1">
    <source>
        <dbReference type="ARBA" id="ARBA00002356"/>
    </source>
</evidence>
<sequence>MTEKHHCELILALDLETREEALAMLDRLGDSLEWVKIGLQLFTAYGPEFVREIADKGYKIFLDLKLHDIPNTVAKAVQSISALPVQMLTLHASGGAEMVEWANKARNEHAPELTLLSVTVLTSMNEAQLRSLNVQSSPEAQVINLADIALGAGSQGLVCSSLELSPLRARFGSDPVIVTPGIRPAGSAADEQKRIMTPKAAALAGSNYIVVGRPILRAEDPAAAARAIREELASARV</sequence>
<dbReference type="KEGG" id="caa:Caka_0436"/>
<keyword evidence="4 9" id="KW-0210">Decarboxylase</keyword>
<comment type="pathway">
    <text evidence="2 9 12">Pyrimidine metabolism; UMP biosynthesis via de novo pathway; UMP from orotate: step 2/2.</text>
</comment>
<dbReference type="EC" id="4.1.1.23" evidence="9"/>
<feature type="binding site" evidence="9 11">
    <location>
        <position position="36"/>
    </location>
    <ligand>
        <name>substrate</name>
    </ligand>
</feature>
<keyword evidence="6 9" id="KW-0456">Lyase</keyword>
<dbReference type="UniPathway" id="UPA00070">
    <property type="reaction ID" value="UER00120"/>
</dbReference>
<evidence type="ECO:0000313" key="14">
    <source>
        <dbReference type="EMBL" id="ADE53461.1"/>
    </source>
</evidence>
<dbReference type="InterPro" id="IPR014732">
    <property type="entry name" value="OMPdecase"/>
</dbReference>
<dbReference type="EMBL" id="CP001998">
    <property type="protein sequence ID" value="ADE53461.1"/>
    <property type="molecule type" value="Genomic_DNA"/>
</dbReference>
<evidence type="ECO:0000256" key="3">
    <source>
        <dbReference type="ARBA" id="ARBA00011738"/>
    </source>
</evidence>
<dbReference type="HOGENOM" id="CLU_067069_0_0_0"/>
<dbReference type="GO" id="GO:0004590">
    <property type="term" value="F:orotidine-5'-phosphate decarboxylase activity"/>
    <property type="evidence" value="ECO:0007669"/>
    <property type="project" value="UniProtKB-UniRule"/>
</dbReference>
<evidence type="ECO:0000256" key="9">
    <source>
        <dbReference type="HAMAP-Rule" id="MF_01200"/>
    </source>
</evidence>
<accession>D5EN26</accession>
<feature type="active site" description="For OMPdecase activity" evidence="10">
    <location>
        <position position="65"/>
    </location>
</feature>
<comment type="subunit">
    <text evidence="3 9">Homodimer.</text>
</comment>
<gene>
    <name evidence="9" type="primary">pyrF</name>
    <name evidence="14" type="ordered locus">Caka_0436</name>
</gene>
<dbReference type="SUPFAM" id="SSF51366">
    <property type="entry name" value="Ribulose-phoshate binding barrel"/>
    <property type="match status" value="1"/>
</dbReference>
<evidence type="ECO:0000256" key="6">
    <source>
        <dbReference type="ARBA" id="ARBA00023239"/>
    </source>
</evidence>
<feature type="active site" description="Proton donor" evidence="9">
    <location>
        <position position="65"/>
    </location>
</feature>
<dbReference type="AlphaFoldDB" id="D5EN26"/>
<dbReference type="PROSITE" id="PS00156">
    <property type="entry name" value="OMPDECASE"/>
    <property type="match status" value="1"/>
</dbReference>
<comment type="function">
    <text evidence="1 9">Catalyzes the decarboxylation of orotidine 5'-monophosphate (OMP) to uridine 5'-monophosphate (UMP).</text>
</comment>
<evidence type="ECO:0000256" key="7">
    <source>
        <dbReference type="ARBA" id="ARBA00049157"/>
    </source>
</evidence>
<feature type="binding site" evidence="9 11">
    <location>
        <position position="192"/>
    </location>
    <ligand>
        <name>substrate</name>
    </ligand>
</feature>
<dbReference type="InterPro" id="IPR018089">
    <property type="entry name" value="OMPdecase_AS"/>
</dbReference>
<dbReference type="STRING" id="583355.Caka_0436"/>
<feature type="binding site" evidence="9 11">
    <location>
        <position position="122"/>
    </location>
    <ligand>
        <name>substrate</name>
    </ligand>
</feature>
<dbReference type="RefSeq" id="WP_013042186.1">
    <property type="nucleotide sequence ID" value="NC_014008.1"/>
</dbReference>
<feature type="active site" description="For OMPdecase activity" evidence="10">
    <location>
        <position position="63"/>
    </location>
</feature>
<comment type="similarity">
    <text evidence="8 9">Belongs to the OMP decarboxylase family. Type 1 subfamily.</text>
</comment>
<feature type="binding site" evidence="9">
    <location>
        <begin position="63"/>
        <end position="72"/>
    </location>
    <ligand>
        <name>substrate</name>
    </ligand>
</feature>
<evidence type="ECO:0000256" key="12">
    <source>
        <dbReference type="RuleBase" id="RU000512"/>
    </source>
</evidence>
<evidence type="ECO:0000256" key="5">
    <source>
        <dbReference type="ARBA" id="ARBA00022975"/>
    </source>
</evidence>
<dbReference type="Proteomes" id="UP000000925">
    <property type="component" value="Chromosome"/>
</dbReference>
<dbReference type="NCBIfam" id="TIGR01740">
    <property type="entry name" value="pyrF"/>
    <property type="match status" value="1"/>
</dbReference>
<dbReference type="FunFam" id="3.20.20.70:FF:000015">
    <property type="entry name" value="Orotidine 5'-phosphate decarboxylase"/>
    <property type="match status" value="1"/>
</dbReference>
<dbReference type="Pfam" id="PF00215">
    <property type="entry name" value="OMPdecase"/>
    <property type="match status" value="1"/>
</dbReference>
<dbReference type="HAMAP" id="MF_01200_B">
    <property type="entry name" value="OMPdecase_type1_B"/>
    <property type="match status" value="1"/>
</dbReference>
<dbReference type="InterPro" id="IPR013785">
    <property type="entry name" value="Aldolase_TIM"/>
</dbReference>
<feature type="binding site" evidence="9 11">
    <location>
        <position position="14"/>
    </location>
    <ligand>
        <name>substrate</name>
    </ligand>
</feature>
<dbReference type="GO" id="GO:0006207">
    <property type="term" value="P:'de novo' pyrimidine nucleobase biosynthetic process"/>
    <property type="evidence" value="ECO:0007669"/>
    <property type="project" value="InterPro"/>
</dbReference>
<reference evidence="14 15" key="1">
    <citation type="journal article" date="2010" name="Stand. Genomic Sci.">
        <title>Complete genome sequence of Coraliomargarita akajimensis type strain (04OKA010-24).</title>
        <authorList>
            <person name="Mavromatis K."/>
            <person name="Abt B."/>
            <person name="Brambilla E."/>
            <person name="Lapidus A."/>
            <person name="Copeland A."/>
            <person name="Deshpande S."/>
            <person name="Nolan M."/>
            <person name="Lucas S."/>
            <person name="Tice H."/>
            <person name="Cheng J.F."/>
            <person name="Han C."/>
            <person name="Detter J.C."/>
            <person name="Woyke T."/>
            <person name="Goodwin L."/>
            <person name="Pitluck S."/>
            <person name="Held B."/>
            <person name="Brettin T."/>
            <person name="Tapia R."/>
            <person name="Ivanova N."/>
            <person name="Mikhailova N."/>
            <person name="Pati A."/>
            <person name="Liolios K."/>
            <person name="Chen A."/>
            <person name="Palaniappan K."/>
            <person name="Land M."/>
            <person name="Hauser L."/>
            <person name="Chang Y.J."/>
            <person name="Jeffries C.D."/>
            <person name="Rohde M."/>
            <person name="Goker M."/>
            <person name="Bristow J."/>
            <person name="Eisen J.A."/>
            <person name="Markowitz V."/>
            <person name="Hugenholtz P."/>
            <person name="Klenk H.P."/>
            <person name="Kyrpides N.C."/>
        </authorList>
    </citation>
    <scope>NUCLEOTIDE SEQUENCE [LARGE SCALE GENOMIC DNA]</scope>
    <source>
        <strain evidence="15">DSM 45221 / IAM 15411 / JCM 23193 / KCTC 12865</strain>
    </source>
</reference>
<evidence type="ECO:0000256" key="11">
    <source>
        <dbReference type="PIRSR" id="PIRSR614732-2"/>
    </source>
</evidence>
<feature type="domain" description="Orotidine 5'-phosphate decarboxylase" evidence="13">
    <location>
        <begin position="8"/>
        <end position="228"/>
    </location>
</feature>
<evidence type="ECO:0000259" key="13">
    <source>
        <dbReference type="SMART" id="SM00934"/>
    </source>
</evidence>
<evidence type="ECO:0000256" key="8">
    <source>
        <dbReference type="ARBA" id="ARBA00061012"/>
    </source>
</evidence>
<dbReference type="PANTHER" id="PTHR32119">
    <property type="entry name" value="OROTIDINE 5'-PHOSPHATE DECARBOXYLASE"/>
    <property type="match status" value="1"/>
</dbReference>
<dbReference type="NCBIfam" id="NF001273">
    <property type="entry name" value="PRK00230.1"/>
    <property type="match status" value="1"/>
</dbReference>
<evidence type="ECO:0000313" key="15">
    <source>
        <dbReference type="Proteomes" id="UP000000925"/>
    </source>
</evidence>
<feature type="binding site" evidence="9 11">
    <location>
        <position position="213"/>
    </location>
    <ligand>
        <name>substrate</name>
    </ligand>
</feature>
<keyword evidence="5 9" id="KW-0665">Pyrimidine biosynthesis</keyword>
<dbReference type="GO" id="GO:0005829">
    <property type="term" value="C:cytosol"/>
    <property type="evidence" value="ECO:0007669"/>
    <property type="project" value="TreeGrafter"/>
</dbReference>
<dbReference type="SMART" id="SM00934">
    <property type="entry name" value="OMPdecase"/>
    <property type="match status" value="1"/>
</dbReference>
<organism evidence="14 15">
    <name type="scientific">Coraliomargarita akajimensis (strain DSM 45221 / IAM 15411 / JCM 23193 / KCTC 12865 / 04OKA010-24)</name>
    <dbReference type="NCBI Taxonomy" id="583355"/>
    <lineage>
        <taxon>Bacteria</taxon>
        <taxon>Pseudomonadati</taxon>
        <taxon>Verrucomicrobiota</taxon>
        <taxon>Opitutia</taxon>
        <taxon>Puniceicoccales</taxon>
        <taxon>Coraliomargaritaceae</taxon>
        <taxon>Coraliomargarita</taxon>
    </lineage>
</organism>
<dbReference type="PANTHER" id="PTHR32119:SF2">
    <property type="entry name" value="OROTIDINE 5'-PHOSPHATE DECARBOXYLASE"/>
    <property type="match status" value="1"/>
</dbReference>
<feature type="binding site" evidence="9 11">
    <location>
        <position position="212"/>
    </location>
    <ligand>
        <name>substrate</name>
    </ligand>
</feature>
<name>D5EN26_CORAD</name>
<dbReference type="OrthoDB" id="9806203at2"/>
<protein>
    <recommendedName>
        <fullName evidence="9">Orotidine 5'-phosphate decarboxylase</fullName>
        <ecNumber evidence="9">4.1.1.23</ecNumber>
    </recommendedName>
    <alternativeName>
        <fullName evidence="9">OMP decarboxylase</fullName>
        <shortName evidence="9">OMPDCase</shortName>
        <shortName evidence="9">OMPdecase</shortName>
    </alternativeName>
</protein>
<dbReference type="GO" id="GO:0044205">
    <property type="term" value="P:'de novo' UMP biosynthetic process"/>
    <property type="evidence" value="ECO:0007669"/>
    <property type="project" value="UniProtKB-UniRule"/>
</dbReference>
<feature type="active site" description="For OMPdecase activity" evidence="10">
    <location>
        <position position="68"/>
    </location>
</feature>
<dbReference type="InterPro" id="IPR001754">
    <property type="entry name" value="OMPdeCOase_dom"/>
</dbReference>
<dbReference type="InterPro" id="IPR047596">
    <property type="entry name" value="OMPdecase_bac"/>
</dbReference>
<dbReference type="eggNOG" id="COG0284">
    <property type="taxonomic scope" value="Bacteria"/>
</dbReference>
<evidence type="ECO:0000256" key="10">
    <source>
        <dbReference type="PIRSR" id="PIRSR614732-1"/>
    </source>
</evidence>
<feature type="binding site" evidence="9 11">
    <location>
        <position position="183"/>
    </location>
    <ligand>
        <name>substrate</name>
    </ligand>
</feature>
<comment type="catalytic activity">
    <reaction evidence="7 9 12">
        <text>orotidine 5'-phosphate + H(+) = UMP + CO2</text>
        <dbReference type="Rhea" id="RHEA:11596"/>
        <dbReference type="ChEBI" id="CHEBI:15378"/>
        <dbReference type="ChEBI" id="CHEBI:16526"/>
        <dbReference type="ChEBI" id="CHEBI:57538"/>
        <dbReference type="ChEBI" id="CHEBI:57865"/>
        <dbReference type="EC" id="4.1.1.23"/>
    </reaction>
</comment>